<dbReference type="SUPFAM" id="SSF55658">
    <property type="entry name" value="L9 N-domain-like"/>
    <property type="match status" value="1"/>
</dbReference>
<gene>
    <name evidence="12" type="ORF">AVL55_16225</name>
</gene>
<evidence type="ECO:0000256" key="4">
    <source>
        <dbReference type="ARBA" id="ARBA00012180"/>
    </source>
</evidence>
<evidence type="ECO:0000256" key="2">
    <source>
        <dbReference type="ARBA" id="ARBA00004065"/>
    </source>
</evidence>
<evidence type="ECO:0000256" key="7">
    <source>
        <dbReference type="ARBA" id="ARBA00022723"/>
    </source>
</evidence>
<dbReference type="InterPro" id="IPR011320">
    <property type="entry name" value="RNase_H1_N"/>
</dbReference>
<protein>
    <recommendedName>
        <fullName evidence="5">Ribonuclease H</fullName>
        <ecNumber evidence="4">3.1.26.4</ecNumber>
    </recommendedName>
</protein>
<dbReference type="AlphaFoldDB" id="A0A126Q2Q5"/>
<evidence type="ECO:0000256" key="9">
    <source>
        <dbReference type="ARBA" id="ARBA00022801"/>
    </source>
</evidence>
<comment type="function">
    <text evidence="2">Endonuclease that specifically degrades the RNA of RNA-DNA hybrids.</text>
</comment>
<evidence type="ECO:0000256" key="3">
    <source>
        <dbReference type="ARBA" id="ARBA00005300"/>
    </source>
</evidence>
<dbReference type="EMBL" id="CP014323">
    <property type="protein sequence ID" value="AMJ99564.1"/>
    <property type="molecule type" value="Genomic_DNA"/>
</dbReference>
<evidence type="ECO:0000256" key="6">
    <source>
        <dbReference type="ARBA" id="ARBA00022722"/>
    </source>
</evidence>
<comment type="cofactor">
    <cofactor evidence="1">
        <name>Mg(2+)</name>
        <dbReference type="ChEBI" id="CHEBI:18420"/>
    </cofactor>
</comment>
<keyword evidence="6" id="KW-0540">Nuclease</keyword>
<feature type="domain" description="Ribonuclease H1 N-terminal" evidence="11">
    <location>
        <begin position="21"/>
        <end position="62"/>
    </location>
</feature>
<dbReference type="EC" id="3.1.26.4" evidence="4"/>
<comment type="similarity">
    <text evidence="3">Belongs to the RNase H family.</text>
</comment>
<evidence type="ECO:0000313" key="13">
    <source>
        <dbReference type="Proteomes" id="UP000063991"/>
    </source>
</evidence>
<dbReference type="Pfam" id="PF01693">
    <property type="entry name" value="Cauli_VI"/>
    <property type="match status" value="1"/>
</dbReference>
<dbReference type="GO" id="GO:0004523">
    <property type="term" value="F:RNA-DNA hybrid ribonuclease activity"/>
    <property type="evidence" value="ECO:0007669"/>
    <property type="project" value="UniProtKB-EC"/>
</dbReference>
<dbReference type="InterPro" id="IPR037056">
    <property type="entry name" value="RNase_H1_N_sf"/>
</dbReference>
<keyword evidence="7" id="KW-0479">Metal-binding</keyword>
<accession>A0A126Q2Q5</accession>
<evidence type="ECO:0000256" key="10">
    <source>
        <dbReference type="ARBA" id="ARBA00022842"/>
    </source>
</evidence>
<evidence type="ECO:0000256" key="8">
    <source>
        <dbReference type="ARBA" id="ARBA00022759"/>
    </source>
</evidence>
<dbReference type="FunFam" id="3.40.970.10:FF:000002">
    <property type="entry name" value="Ribonuclease H"/>
    <property type="match status" value="1"/>
</dbReference>
<proteinExistence type="inferred from homology"/>
<evidence type="ECO:0000256" key="1">
    <source>
        <dbReference type="ARBA" id="ARBA00001946"/>
    </source>
</evidence>
<evidence type="ECO:0000313" key="12">
    <source>
        <dbReference type="EMBL" id="AMJ99564.1"/>
    </source>
</evidence>
<dbReference type="InterPro" id="IPR009027">
    <property type="entry name" value="Ribosomal_bL9/RNase_H1_N"/>
</dbReference>
<keyword evidence="9" id="KW-0378">Hydrolase</keyword>
<dbReference type="Proteomes" id="UP000063991">
    <property type="component" value="Chromosome"/>
</dbReference>
<reference evidence="12 13" key="1">
    <citation type="submission" date="2015-12" db="EMBL/GenBank/DDBJ databases">
        <authorList>
            <person name="Shamseldin A."/>
            <person name="Moawad H."/>
            <person name="Abd El-Rahim W.M."/>
            <person name="Sadowsky M.J."/>
        </authorList>
    </citation>
    <scope>NUCLEOTIDE SEQUENCE [LARGE SCALE GENOMIC DNA]</scope>
    <source>
        <strain evidence="12 13">D7</strain>
    </source>
</reference>
<evidence type="ECO:0000259" key="11">
    <source>
        <dbReference type="Pfam" id="PF01693"/>
    </source>
</evidence>
<keyword evidence="10" id="KW-0460">Magnesium</keyword>
<name>A0A126Q2Q5_ALTMA</name>
<evidence type="ECO:0000256" key="5">
    <source>
        <dbReference type="ARBA" id="ARBA00017721"/>
    </source>
</evidence>
<sequence>MRINIVSRCVSNLNVTSKKAAYSVFVGREPGVYETWKEAEAQVKGYSGNRYKGFPSLLEARRAYRCFLKEAKVVTESENKPQKVKKTKPGVITGVDVPPWNLD</sequence>
<dbReference type="Gene3D" id="3.40.970.10">
    <property type="entry name" value="Ribonuclease H1, N-terminal domain"/>
    <property type="match status" value="1"/>
</dbReference>
<dbReference type="GO" id="GO:0046872">
    <property type="term" value="F:metal ion binding"/>
    <property type="evidence" value="ECO:0007669"/>
    <property type="project" value="UniProtKB-KW"/>
</dbReference>
<organism evidence="12 13">
    <name type="scientific">Alteromonas macleodii</name>
    <name type="common">Pseudoalteromonas macleodii</name>
    <dbReference type="NCBI Taxonomy" id="28108"/>
    <lineage>
        <taxon>Bacteria</taxon>
        <taxon>Pseudomonadati</taxon>
        <taxon>Pseudomonadota</taxon>
        <taxon>Gammaproteobacteria</taxon>
        <taxon>Alteromonadales</taxon>
        <taxon>Alteromonadaceae</taxon>
        <taxon>Alteromonas/Salinimonas group</taxon>
        <taxon>Alteromonas</taxon>
    </lineage>
</organism>
<keyword evidence="8" id="KW-0255">Endonuclease</keyword>